<feature type="compositionally biased region" description="Basic and acidic residues" evidence="1">
    <location>
        <begin position="42"/>
        <end position="51"/>
    </location>
</feature>
<evidence type="ECO:0000313" key="3">
    <source>
        <dbReference type="Proteomes" id="UP000292082"/>
    </source>
</evidence>
<accession>A0A4Q9PPJ5</accession>
<sequence length="74" mass="7872">TPPLPALHSVGDVSADKGRTGKVSRAPKHTLLQISERGNNIEAHESHKDMPMSEPLPALDALARASRQTAYCSG</sequence>
<feature type="non-terminal residue" evidence="2">
    <location>
        <position position="1"/>
    </location>
</feature>
<feature type="region of interest" description="Disordered" evidence="1">
    <location>
        <begin position="1"/>
        <end position="26"/>
    </location>
</feature>
<name>A0A4Q9PPJ5_9APHY</name>
<keyword evidence="3" id="KW-1185">Reference proteome</keyword>
<reference evidence="2 3" key="1">
    <citation type="submission" date="2019-01" db="EMBL/GenBank/DDBJ databases">
        <title>Draft genome sequences of three monokaryotic isolates of the white-rot basidiomycete fungus Dichomitus squalens.</title>
        <authorList>
            <consortium name="DOE Joint Genome Institute"/>
            <person name="Lopez S.C."/>
            <person name="Andreopoulos B."/>
            <person name="Pangilinan J."/>
            <person name="Lipzen A."/>
            <person name="Riley R."/>
            <person name="Ahrendt S."/>
            <person name="Ng V."/>
            <person name="Barry K."/>
            <person name="Daum C."/>
            <person name="Grigoriev I.V."/>
            <person name="Hilden K.S."/>
            <person name="Makela M.R."/>
            <person name="de Vries R.P."/>
        </authorList>
    </citation>
    <scope>NUCLEOTIDE SEQUENCE [LARGE SCALE GENOMIC DNA]</scope>
    <source>
        <strain evidence="2 3">CBS 464.89</strain>
    </source>
</reference>
<dbReference type="AlphaFoldDB" id="A0A4Q9PPJ5"/>
<proteinExistence type="predicted"/>
<feature type="non-terminal residue" evidence="2">
    <location>
        <position position="74"/>
    </location>
</feature>
<dbReference type="EMBL" id="ML145154">
    <property type="protein sequence ID" value="TBU56243.1"/>
    <property type="molecule type" value="Genomic_DNA"/>
</dbReference>
<gene>
    <name evidence="2" type="ORF">BD310DRAFT_931715</name>
</gene>
<evidence type="ECO:0000313" key="2">
    <source>
        <dbReference type="EMBL" id="TBU56243.1"/>
    </source>
</evidence>
<organism evidence="2 3">
    <name type="scientific">Dichomitus squalens</name>
    <dbReference type="NCBI Taxonomy" id="114155"/>
    <lineage>
        <taxon>Eukaryota</taxon>
        <taxon>Fungi</taxon>
        <taxon>Dikarya</taxon>
        <taxon>Basidiomycota</taxon>
        <taxon>Agaricomycotina</taxon>
        <taxon>Agaricomycetes</taxon>
        <taxon>Polyporales</taxon>
        <taxon>Polyporaceae</taxon>
        <taxon>Dichomitus</taxon>
    </lineage>
</organism>
<dbReference type="Proteomes" id="UP000292082">
    <property type="component" value="Unassembled WGS sequence"/>
</dbReference>
<evidence type="ECO:0000256" key="1">
    <source>
        <dbReference type="SAM" id="MobiDB-lite"/>
    </source>
</evidence>
<feature type="region of interest" description="Disordered" evidence="1">
    <location>
        <begin position="35"/>
        <end position="54"/>
    </location>
</feature>
<protein>
    <submittedName>
        <fullName evidence="2">Uncharacterized protein</fullName>
    </submittedName>
</protein>